<reference evidence="2 3" key="1">
    <citation type="submission" date="2016-10" db="EMBL/GenBank/DDBJ databases">
        <authorList>
            <person name="de Groot N.N."/>
        </authorList>
    </citation>
    <scope>NUCLEOTIDE SEQUENCE [LARGE SCALE GENOMIC DNA]</scope>
    <source>
        <strain evidence="2 3">Nl13</strain>
    </source>
</reference>
<protein>
    <submittedName>
        <fullName evidence="2">RES domain-containing protein</fullName>
    </submittedName>
</protein>
<dbReference type="RefSeq" id="WP_202944838.1">
    <property type="nucleotide sequence ID" value="NC_007614.1"/>
</dbReference>
<evidence type="ECO:0000313" key="2">
    <source>
        <dbReference type="EMBL" id="SEF47960.1"/>
    </source>
</evidence>
<dbReference type="AlphaFoldDB" id="A0A1H5SC10"/>
<dbReference type="EMBL" id="FNVK01000002">
    <property type="protein sequence ID" value="SEF47960.1"/>
    <property type="molecule type" value="Genomic_DNA"/>
</dbReference>
<dbReference type="Pfam" id="PF08808">
    <property type="entry name" value="RES"/>
    <property type="match status" value="1"/>
</dbReference>
<dbReference type="InterPro" id="IPR014914">
    <property type="entry name" value="RES_dom"/>
</dbReference>
<sequence>MKLTVWRIVTHRFAASAFSGEGARLFGGRWNLKGEPVVYTAQSRSLAFLEMLVQDEPLRANYLLIPAEIPGDIPRLEIDAGQLPENWRTLESRKNLEEIGSRWLRDARYCVMDVPSVVIPAERNLLLNPAHPDFRRIRIGQPENLKSDLRLLRNLSAAK</sequence>
<evidence type="ECO:0000259" key="1">
    <source>
        <dbReference type="SMART" id="SM00953"/>
    </source>
</evidence>
<evidence type="ECO:0000313" key="3">
    <source>
        <dbReference type="Proteomes" id="UP000236751"/>
    </source>
</evidence>
<organism evidence="2 3">
    <name type="scientific">Nitrosospira multiformis (strain ATCC 25196 / NCIMB 11849 / C 71)</name>
    <dbReference type="NCBI Taxonomy" id="323848"/>
    <lineage>
        <taxon>Bacteria</taxon>
        <taxon>Pseudomonadati</taxon>
        <taxon>Pseudomonadota</taxon>
        <taxon>Betaproteobacteria</taxon>
        <taxon>Nitrosomonadales</taxon>
        <taxon>Nitrosomonadaceae</taxon>
        <taxon>Nitrosospira</taxon>
    </lineage>
</organism>
<dbReference type="SMART" id="SM00953">
    <property type="entry name" value="RES"/>
    <property type="match status" value="1"/>
</dbReference>
<accession>A0A1H5SC10</accession>
<proteinExistence type="predicted"/>
<dbReference type="Proteomes" id="UP000236751">
    <property type="component" value="Unassembled WGS sequence"/>
</dbReference>
<gene>
    <name evidence="2" type="ORF">SAMN05216403_10289</name>
</gene>
<name>A0A1H5SC10_NITMU</name>
<feature type="domain" description="RES" evidence="1">
    <location>
        <begin position="17"/>
        <end position="141"/>
    </location>
</feature>